<dbReference type="Gene3D" id="3.40.50.300">
    <property type="entry name" value="P-loop containing nucleotide triphosphate hydrolases"/>
    <property type="match status" value="1"/>
</dbReference>
<dbReference type="InterPro" id="IPR001208">
    <property type="entry name" value="MCM_dom"/>
</dbReference>
<evidence type="ECO:0000313" key="15">
    <source>
        <dbReference type="EMBL" id="KAK9764326.1"/>
    </source>
</evidence>
<keyword evidence="7 11" id="KW-0067">ATP-binding</keyword>
<dbReference type="EC" id="3.6.4.12" evidence="12"/>
<comment type="subcellular location">
    <subcellularLocation>
        <location evidence="1 12">Nucleus</location>
    </subcellularLocation>
</comment>
<dbReference type="CDD" id="cd17757">
    <property type="entry name" value="MCM6"/>
    <property type="match status" value="1"/>
</dbReference>
<keyword evidence="4 11" id="KW-0547">Nucleotide-binding</keyword>
<dbReference type="InterPro" id="IPR018525">
    <property type="entry name" value="MCM_CS"/>
</dbReference>
<keyword evidence="8 11" id="KW-0238">DNA-binding</keyword>
<sequence>MDGLPSTPGALPSTPGILPSTPGPIPSTPGHLPSTPGAEYNFLGSTLEHEPELDHRELSERPKRRPNQVNADSVPKVDDTAAATSREEFEKFLEYYTEENPEDSQVFKPYIEQIQQLRTEELHTVYVDYQHILHYNEVLANAIALHYYRFEPYLRKAIQNLVRKYIPSYLYLNTSNIPTQGSSGNQREFQVAFYNLPAVSRVRELRTDKIGQLMCVSGTVTRTSEVRPELLYGTFTCDDCFTLVRGVLQQFKYTEPSICQNPTCQNRSNWTLSLDQSKFIDWQKVRVQENANEIPTGSMPRSVEIILRGETVERAKAGDKAVFTGCLIVVPDVGQLGTTGTRVEAHRDTKEFGRSKEGFSNEGVSGLKALGVRELTYKLAFLACSVESADNKSGIRNVKGDSEDAEEDQSVLLSQFTQEEINDLRNMASMSNVIYSKLVNSIAPTVFGHEEVKKGILLQLMGGVHKTTAEGMNLRGDLNVCLVGDPSTSKSQFLKYVCSFLPRAIFTSGKASSAAGLTASVTKDEETGDFTIEAGALMLADNGICAIDEFDKMDIVDQVAIHEAMEQQTISIAKAGIHATLNARASILAAANPVAGRYDKKMTLRQNINMSPPIMSRFDLFFVILDECNETTDYNLARHIVNVHRFKDEALEPEFSTAQLQRYIRFARTLKPKLTPESSKLLWQKYCDLRLADASGLSNNSYRITVRQLESMIRLSEALARVHCDEEIGVKYVREAHRLLRQSIIHVETDDTVLDDEADEEAEKPISSMDMMEESDPVPTDNLDSSQIPVEKKKVAISRDHFNAIRNMLVLKLRQVETENDDTPMTRGQLIEWYLEQKEEEIATEAELLAEQKLVHQVIKSLITKENVLLEIKPPNWEEGQSVENVYISVHPNFVLF</sequence>
<dbReference type="InterPro" id="IPR041024">
    <property type="entry name" value="Mcm6_C"/>
</dbReference>
<evidence type="ECO:0000256" key="7">
    <source>
        <dbReference type="ARBA" id="ARBA00022840"/>
    </source>
</evidence>
<feature type="region of interest" description="Disordered" evidence="13">
    <location>
        <begin position="756"/>
        <end position="786"/>
    </location>
</feature>
<evidence type="ECO:0000256" key="6">
    <source>
        <dbReference type="ARBA" id="ARBA00022806"/>
    </source>
</evidence>
<dbReference type="InterPro" id="IPR031327">
    <property type="entry name" value="MCM"/>
</dbReference>
<dbReference type="Gene3D" id="1.20.58.870">
    <property type="match status" value="1"/>
</dbReference>
<dbReference type="Pfam" id="PF17855">
    <property type="entry name" value="MCM_lid"/>
    <property type="match status" value="1"/>
</dbReference>
<evidence type="ECO:0000256" key="13">
    <source>
        <dbReference type="SAM" id="MobiDB-lite"/>
    </source>
</evidence>
<evidence type="ECO:0000313" key="16">
    <source>
        <dbReference type="Proteomes" id="UP001479436"/>
    </source>
</evidence>
<dbReference type="EMBL" id="JASJQH010000449">
    <property type="protein sequence ID" value="KAK9764326.1"/>
    <property type="molecule type" value="Genomic_DNA"/>
</dbReference>
<dbReference type="Proteomes" id="UP001479436">
    <property type="component" value="Unassembled WGS sequence"/>
</dbReference>
<feature type="domain" description="MCM C-terminal AAA(+) ATPase" evidence="14">
    <location>
        <begin position="434"/>
        <end position="640"/>
    </location>
</feature>
<evidence type="ECO:0000256" key="8">
    <source>
        <dbReference type="ARBA" id="ARBA00023125"/>
    </source>
</evidence>
<dbReference type="Gene3D" id="2.20.28.10">
    <property type="match status" value="1"/>
</dbReference>
<dbReference type="Pfam" id="PF17207">
    <property type="entry name" value="MCM_OB"/>
    <property type="match status" value="1"/>
</dbReference>
<comment type="subunit">
    <text evidence="12">Component of the MCM2-7 complex.</text>
</comment>
<dbReference type="Pfam" id="PF00493">
    <property type="entry name" value="MCM"/>
    <property type="match status" value="1"/>
</dbReference>
<dbReference type="InterPro" id="IPR027925">
    <property type="entry name" value="MCM_N"/>
</dbReference>
<gene>
    <name evidence="15" type="primary">MCM6</name>
    <name evidence="15" type="ORF">K7432_008256</name>
</gene>
<organism evidence="15 16">
    <name type="scientific">Basidiobolus ranarum</name>
    <dbReference type="NCBI Taxonomy" id="34480"/>
    <lineage>
        <taxon>Eukaryota</taxon>
        <taxon>Fungi</taxon>
        <taxon>Fungi incertae sedis</taxon>
        <taxon>Zoopagomycota</taxon>
        <taxon>Entomophthoromycotina</taxon>
        <taxon>Basidiobolomycetes</taxon>
        <taxon>Basidiobolales</taxon>
        <taxon>Basidiobolaceae</taxon>
        <taxon>Basidiobolus</taxon>
    </lineage>
</organism>
<keyword evidence="5 12" id="KW-0378">Hydrolase</keyword>
<dbReference type="InterPro" id="IPR041562">
    <property type="entry name" value="MCM_lid"/>
</dbReference>
<comment type="caution">
    <text evidence="15">The sequence shown here is derived from an EMBL/GenBank/DDBJ whole genome shotgun (WGS) entry which is preliminary data.</text>
</comment>
<dbReference type="Gene3D" id="3.30.1640.10">
    <property type="entry name" value="mini-chromosome maintenance (MCM) complex, chain A, domain 1"/>
    <property type="match status" value="1"/>
</dbReference>
<feature type="region of interest" description="Disordered" evidence="13">
    <location>
        <begin position="1"/>
        <end position="80"/>
    </location>
</feature>
<dbReference type="InterPro" id="IPR012340">
    <property type="entry name" value="NA-bd_OB-fold"/>
</dbReference>
<dbReference type="PROSITE" id="PS00847">
    <property type="entry name" value="MCM_1"/>
    <property type="match status" value="1"/>
</dbReference>
<evidence type="ECO:0000259" key="14">
    <source>
        <dbReference type="PROSITE" id="PS50051"/>
    </source>
</evidence>
<dbReference type="SUPFAM" id="SSF50249">
    <property type="entry name" value="Nucleic acid-binding proteins"/>
    <property type="match status" value="1"/>
</dbReference>
<keyword evidence="10 12" id="KW-0131">Cell cycle</keyword>
<dbReference type="PRINTS" id="PR01657">
    <property type="entry name" value="MCMFAMILY"/>
</dbReference>
<feature type="compositionally biased region" description="Low complexity" evidence="13">
    <location>
        <begin position="11"/>
        <end position="20"/>
    </location>
</feature>
<evidence type="ECO:0000256" key="3">
    <source>
        <dbReference type="ARBA" id="ARBA00022705"/>
    </source>
</evidence>
<dbReference type="InterPro" id="IPR027417">
    <property type="entry name" value="P-loop_NTPase"/>
</dbReference>
<evidence type="ECO:0000256" key="2">
    <source>
        <dbReference type="ARBA" id="ARBA00008010"/>
    </source>
</evidence>
<keyword evidence="3 12" id="KW-0235">DNA replication</keyword>
<evidence type="ECO:0000256" key="12">
    <source>
        <dbReference type="RuleBase" id="RU368064"/>
    </source>
</evidence>
<dbReference type="PRINTS" id="PR01662">
    <property type="entry name" value="MCMPROTEIN6"/>
</dbReference>
<proteinExistence type="inferred from homology"/>
<dbReference type="SMART" id="SM00350">
    <property type="entry name" value="MCM"/>
    <property type="match status" value="1"/>
</dbReference>
<dbReference type="InterPro" id="IPR033762">
    <property type="entry name" value="MCM_OB"/>
</dbReference>
<evidence type="ECO:0000256" key="9">
    <source>
        <dbReference type="ARBA" id="ARBA00023242"/>
    </source>
</evidence>
<feature type="compositionally biased region" description="Basic and acidic residues" evidence="13">
    <location>
        <begin position="47"/>
        <end position="61"/>
    </location>
</feature>
<dbReference type="PANTHER" id="PTHR11630:SF43">
    <property type="entry name" value="DNA REPLICATION LICENSING FACTOR MCM6"/>
    <property type="match status" value="1"/>
</dbReference>
<evidence type="ECO:0000256" key="1">
    <source>
        <dbReference type="ARBA" id="ARBA00004123"/>
    </source>
</evidence>
<keyword evidence="9" id="KW-0539">Nucleus</keyword>
<dbReference type="SUPFAM" id="SSF52540">
    <property type="entry name" value="P-loop containing nucleoside triphosphate hydrolases"/>
    <property type="match status" value="1"/>
</dbReference>
<keyword evidence="6 12" id="KW-0347">Helicase</keyword>
<evidence type="ECO:0000256" key="10">
    <source>
        <dbReference type="ARBA" id="ARBA00023306"/>
    </source>
</evidence>
<dbReference type="InterPro" id="IPR008049">
    <property type="entry name" value="MCM6"/>
</dbReference>
<accession>A0ABR2WS37</accession>
<dbReference type="GO" id="GO:0016787">
    <property type="term" value="F:hydrolase activity"/>
    <property type="evidence" value="ECO:0007669"/>
    <property type="project" value="UniProtKB-KW"/>
</dbReference>
<dbReference type="Pfam" id="PF14551">
    <property type="entry name" value="MCM_N"/>
    <property type="match status" value="1"/>
</dbReference>
<comment type="similarity">
    <text evidence="2 11">Belongs to the MCM family.</text>
</comment>
<evidence type="ECO:0000256" key="4">
    <source>
        <dbReference type="ARBA" id="ARBA00022741"/>
    </source>
</evidence>
<dbReference type="PROSITE" id="PS50051">
    <property type="entry name" value="MCM_2"/>
    <property type="match status" value="1"/>
</dbReference>
<comment type="catalytic activity">
    <reaction evidence="12">
        <text>ATP + H2O = ADP + phosphate + H(+)</text>
        <dbReference type="Rhea" id="RHEA:13065"/>
        <dbReference type="ChEBI" id="CHEBI:15377"/>
        <dbReference type="ChEBI" id="CHEBI:15378"/>
        <dbReference type="ChEBI" id="CHEBI:30616"/>
        <dbReference type="ChEBI" id="CHEBI:43474"/>
        <dbReference type="ChEBI" id="CHEBI:456216"/>
        <dbReference type="EC" id="3.6.4.12"/>
    </reaction>
</comment>
<dbReference type="GO" id="GO:0003678">
    <property type="term" value="F:DNA helicase activity"/>
    <property type="evidence" value="ECO:0007669"/>
    <property type="project" value="UniProtKB-EC"/>
</dbReference>
<protein>
    <recommendedName>
        <fullName evidence="12">DNA replication licensing factor MCM6</fullName>
        <ecNumber evidence="12">3.6.4.12</ecNumber>
    </recommendedName>
</protein>
<comment type="function">
    <text evidence="12">Acts as component of the MCM2-7 complex (MCM complex) which is the replicative helicase essential for 'once per cell cycle' DNA replication initiation and elongation in eukaryotic cells. The active ATPase sites in the MCM2-7 ring are formed through the interaction surfaces of two neighboring subunits such that a critical structure of a conserved arginine finger motif is provided in trans relative to the ATP-binding site of the Walker A box of the adjacent subunit. The six ATPase active sites, however, are likely to contribute differentially to the complex helicase activity.</text>
</comment>
<dbReference type="Pfam" id="PF18263">
    <property type="entry name" value="WHD_MCM6"/>
    <property type="match status" value="1"/>
</dbReference>
<evidence type="ECO:0000256" key="5">
    <source>
        <dbReference type="ARBA" id="ARBA00022801"/>
    </source>
</evidence>
<evidence type="ECO:0000256" key="11">
    <source>
        <dbReference type="RuleBase" id="RU004070"/>
    </source>
</evidence>
<keyword evidence="16" id="KW-1185">Reference proteome</keyword>
<reference evidence="15 16" key="1">
    <citation type="submission" date="2023-04" db="EMBL/GenBank/DDBJ databases">
        <title>Genome of Basidiobolus ranarum AG-B5.</title>
        <authorList>
            <person name="Stajich J.E."/>
            <person name="Carter-House D."/>
            <person name="Gryganskyi A."/>
        </authorList>
    </citation>
    <scope>NUCLEOTIDE SEQUENCE [LARGE SCALE GENOMIC DNA]</scope>
    <source>
        <strain evidence="15 16">AG-B5</strain>
    </source>
</reference>
<dbReference type="Gene3D" id="2.40.50.140">
    <property type="entry name" value="Nucleic acid-binding proteins"/>
    <property type="match status" value="1"/>
</dbReference>
<name>A0ABR2WS37_9FUNG</name>
<dbReference type="PANTHER" id="PTHR11630">
    <property type="entry name" value="DNA REPLICATION LICENSING FACTOR MCM FAMILY MEMBER"/>
    <property type="match status" value="1"/>
</dbReference>